<keyword evidence="1" id="KW-0812">Transmembrane</keyword>
<feature type="transmembrane region" description="Helical" evidence="1">
    <location>
        <begin position="69"/>
        <end position="87"/>
    </location>
</feature>
<accession>A0AAF1K5R9</accession>
<reference evidence="2" key="2">
    <citation type="journal article" date="2021" name="Syst. Appl. Microbiol.">
        <title>Roseomonas hellenica sp. nov., isolated from roots of wild-growing Alkanna tinctoria.</title>
        <authorList>
            <person name="Rat A."/>
            <person name="Naranjo H.D."/>
            <person name="Lebbe L."/>
            <person name="Cnockaert M."/>
            <person name="Krigas N."/>
            <person name="Grigoriadou K."/>
            <person name="Maloupa E."/>
            <person name="Willems A."/>
        </authorList>
    </citation>
    <scope>NUCLEOTIDE SEQUENCE</scope>
    <source>
        <strain evidence="2">LMG 28251</strain>
    </source>
</reference>
<proteinExistence type="predicted"/>
<feature type="transmembrane region" description="Helical" evidence="1">
    <location>
        <begin position="7"/>
        <end position="33"/>
    </location>
</feature>
<evidence type="ECO:0000256" key="1">
    <source>
        <dbReference type="SAM" id="Phobius"/>
    </source>
</evidence>
<gene>
    <name evidence="2" type="ORF">GXW79_17455</name>
</gene>
<protein>
    <recommendedName>
        <fullName evidence="4">Transmembrane protein</fullName>
    </recommendedName>
</protein>
<reference evidence="2" key="1">
    <citation type="submission" date="2020-01" db="EMBL/GenBank/DDBJ databases">
        <authorList>
            <person name="Rat A."/>
        </authorList>
    </citation>
    <scope>NUCLEOTIDE SEQUENCE</scope>
    <source>
        <strain evidence="2">LMG 28251</strain>
    </source>
</reference>
<dbReference type="EMBL" id="JAAEDH010000023">
    <property type="protein sequence ID" value="MBR0656870.1"/>
    <property type="molecule type" value="Genomic_DNA"/>
</dbReference>
<evidence type="ECO:0008006" key="4">
    <source>
        <dbReference type="Google" id="ProtNLM"/>
    </source>
</evidence>
<organism evidence="2 3">
    <name type="scientific">Plastoroseomonas arctica</name>
    <dbReference type="NCBI Taxonomy" id="1509237"/>
    <lineage>
        <taxon>Bacteria</taxon>
        <taxon>Pseudomonadati</taxon>
        <taxon>Pseudomonadota</taxon>
        <taxon>Alphaproteobacteria</taxon>
        <taxon>Acetobacterales</taxon>
        <taxon>Acetobacteraceae</taxon>
        <taxon>Plastoroseomonas</taxon>
    </lineage>
</organism>
<name>A0AAF1K5R9_9PROT</name>
<comment type="caution">
    <text evidence="2">The sequence shown here is derived from an EMBL/GenBank/DDBJ whole genome shotgun (WGS) entry which is preliminary data.</text>
</comment>
<dbReference type="RefSeq" id="WP_211875737.1">
    <property type="nucleotide sequence ID" value="NZ_JAAEDH010000023.1"/>
</dbReference>
<keyword evidence="1" id="KW-1133">Transmembrane helix</keyword>
<sequence>MHPIIDTILLVAGCLLLATGMVFLVGGMVAIVQAWRNGLPWWSGGMMWFNTSLQPPAARPHIRAAWRRYGRAALFCFAGIILIALTSEQPSTLPNGTP</sequence>
<evidence type="ECO:0000313" key="2">
    <source>
        <dbReference type="EMBL" id="MBR0656870.1"/>
    </source>
</evidence>
<dbReference type="AlphaFoldDB" id="A0AAF1K5R9"/>
<evidence type="ECO:0000313" key="3">
    <source>
        <dbReference type="Proteomes" id="UP001196068"/>
    </source>
</evidence>
<dbReference type="Proteomes" id="UP001196068">
    <property type="component" value="Unassembled WGS sequence"/>
</dbReference>
<keyword evidence="1" id="KW-0472">Membrane</keyword>
<keyword evidence="3" id="KW-1185">Reference proteome</keyword>